<proteinExistence type="predicted"/>
<dbReference type="SUPFAM" id="SSF54695">
    <property type="entry name" value="POZ domain"/>
    <property type="match status" value="1"/>
</dbReference>
<evidence type="ECO:0000313" key="4">
    <source>
        <dbReference type="Proteomes" id="UP000193240"/>
    </source>
</evidence>
<feature type="compositionally biased region" description="Basic and acidic residues" evidence="1">
    <location>
        <begin position="11"/>
        <end position="41"/>
    </location>
</feature>
<keyword evidence="4" id="KW-1185">Reference proteome</keyword>
<dbReference type="EMBL" id="KZ107840">
    <property type="protein sequence ID" value="OSS51335.1"/>
    <property type="molecule type" value="Genomic_DNA"/>
</dbReference>
<dbReference type="InParanoid" id="A0A1Y2M5E8"/>
<dbReference type="PROSITE" id="PS50097">
    <property type="entry name" value="BTB"/>
    <property type="match status" value="1"/>
</dbReference>
<evidence type="ECO:0000256" key="1">
    <source>
        <dbReference type="SAM" id="MobiDB-lite"/>
    </source>
</evidence>
<protein>
    <recommendedName>
        <fullName evidence="2">BTB domain-containing protein</fullName>
    </recommendedName>
</protein>
<dbReference type="PANTHER" id="PTHR47843">
    <property type="entry name" value="BTB DOMAIN-CONTAINING PROTEIN-RELATED"/>
    <property type="match status" value="1"/>
</dbReference>
<dbReference type="CDD" id="cd18186">
    <property type="entry name" value="BTB_POZ_ZBTB_KLHL-like"/>
    <property type="match status" value="1"/>
</dbReference>
<dbReference type="AlphaFoldDB" id="A0A1Y2M5E8"/>
<feature type="compositionally biased region" description="Acidic residues" evidence="1">
    <location>
        <begin position="1"/>
        <end position="10"/>
    </location>
</feature>
<reference evidence="3 4" key="1">
    <citation type="journal article" date="2017" name="Genome Announc.">
        <title>Genome sequence of the saprophytic ascomycete Epicoccum nigrum ICMP 19927 strain isolated from New Zealand.</title>
        <authorList>
            <person name="Fokin M."/>
            <person name="Fleetwood D."/>
            <person name="Weir B.S."/>
            <person name="Villas-Boas S.G."/>
        </authorList>
    </citation>
    <scope>NUCLEOTIDE SEQUENCE [LARGE SCALE GENOMIC DNA]</scope>
    <source>
        <strain evidence="3 4">ICMP 19927</strain>
    </source>
</reference>
<gene>
    <name evidence="3" type="ORF">B5807_03985</name>
</gene>
<feature type="region of interest" description="Disordered" evidence="1">
    <location>
        <begin position="1"/>
        <end position="42"/>
    </location>
</feature>
<dbReference type="Proteomes" id="UP000193240">
    <property type="component" value="Unassembled WGS sequence"/>
</dbReference>
<evidence type="ECO:0000259" key="2">
    <source>
        <dbReference type="PROSITE" id="PS50097"/>
    </source>
</evidence>
<dbReference type="PANTHER" id="PTHR47843:SF2">
    <property type="entry name" value="BTB DOMAIN-CONTAINING PROTEIN"/>
    <property type="match status" value="1"/>
</dbReference>
<dbReference type="Gene3D" id="3.30.710.10">
    <property type="entry name" value="Potassium Channel Kv1.1, Chain A"/>
    <property type="match status" value="1"/>
</dbReference>
<dbReference type="STRING" id="105696.A0A1Y2M5E8"/>
<organism evidence="3 4">
    <name type="scientific">Epicoccum nigrum</name>
    <name type="common">Soil fungus</name>
    <name type="synonym">Epicoccum purpurascens</name>
    <dbReference type="NCBI Taxonomy" id="105696"/>
    <lineage>
        <taxon>Eukaryota</taxon>
        <taxon>Fungi</taxon>
        <taxon>Dikarya</taxon>
        <taxon>Ascomycota</taxon>
        <taxon>Pezizomycotina</taxon>
        <taxon>Dothideomycetes</taxon>
        <taxon>Pleosporomycetidae</taxon>
        <taxon>Pleosporales</taxon>
        <taxon>Pleosporineae</taxon>
        <taxon>Didymellaceae</taxon>
        <taxon>Epicoccum</taxon>
    </lineage>
</organism>
<dbReference type="InterPro" id="IPR011333">
    <property type="entry name" value="SKP1/BTB/POZ_sf"/>
</dbReference>
<name>A0A1Y2M5E8_EPING</name>
<evidence type="ECO:0000313" key="3">
    <source>
        <dbReference type="EMBL" id="OSS51335.1"/>
    </source>
</evidence>
<accession>A0A1Y2M5E8</accession>
<dbReference type="InterPro" id="IPR000210">
    <property type="entry name" value="BTB/POZ_dom"/>
</dbReference>
<dbReference type="Pfam" id="PF00651">
    <property type="entry name" value="BTB"/>
    <property type="match status" value="1"/>
</dbReference>
<dbReference type="OMA" id="CETFKIF"/>
<feature type="domain" description="BTB" evidence="2">
    <location>
        <begin position="65"/>
        <end position="122"/>
    </location>
</feature>
<sequence>MAIDFDDDVDDKTYEARHKATYESDESHESHEEANLEDEPKASTYARVLGEQSVTATEIGPDRIQYTVHPGLLAHHSEYFKRALNGSWIEAEERLIKLEDVDCETFKIFLEWLYTGRYPKDDFFCRPKLFTCVDVQLTRVKTCEFGDRFQITEFKNASEAALIESLYGKMPMYKAVIYAFEHLP</sequence>